<evidence type="ECO:0000313" key="3">
    <source>
        <dbReference type="Proteomes" id="UP001314170"/>
    </source>
</evidence>
<name>A0AAV1S2F4_9ROSI</name>
<dbReference type="AlphaFoldDB" id="A0AAV1S2F4"/>
<reference evidence="2 3" key="1">
    <citation type="submission" date="2024-01" db="EMBL/GenBank/DDBJ databases">
        <authorList>
            <person name="Waweru B."/>
        </authorList>
    </citation>
    <scope>NUCLEOTIDE SEQUENCE [LARGE SCALE GENOMIC DNA]</scope>
</reference>
<feature type="region of interest" description="Disordered" evidence="1">
    <location>
        <begin position="1"/>
        <end position="23"/>
    </location>
</feature>
<accession>A0AAV1S2F4</accession>
<organism evidence="2 3">
    <name type="scientific">Dovyalis caffra</name>
    <dbReference type="NCBI Taxonomy" id="77055"/>
    <lineage>
        <taxon>Eukaryota</taxon>
        <taxon>Viridiplantae</taxon>
        <taxon>Streptophyta</taxon>
        <taxon>Embryophyta</taxon>
        <taxon>Tracheophyta</taxon>
        <taxon>Spermatophyta</taxon>
        <taxon>Magnoliopsida</taxon>
        <taxon>eudicotyledons</taxon>
        <taxon>Gunneridae</taxon>
        <taxon>Pentapetalae</taxon>
        <taxon>rosids</taxon>
        <taxon>fabids</taxon>
        <taxon>Malpighiales</taxon>
        <taxon>Salicaceae</taxon>
        <taxon>Flacourtieae</taxon>
        <taxon>Dovyalis</taxon>
    </lineage>
</organism>
<gene>
    <name evidence="2" type="ORF">DCAF_LOCUS17668</name>
</gene>
<dbReference type="Proteomes" id="UP001314170">
    <property type="component" value="Unassembled WGS sequence"/>
</dbReference>
<evidence type="ECO:0000313" key="2">
    <source>
        <dbReference type="EMBL" id="CAK7344193.1"/>
    </source>
</evidence>
<proteinExistence type="predicted"/>
<dbReference type="InterPro" id="IPR016135">
    <property type="entry name" value="UBQ-conjugating_enzyme/RWD"/>
</dbReference>
<dbReference type="EMBL" id="CAWUPB010001161">
    <property type="protein sequence ID" value="CAK7344193.1"/>
    <property type="molecule type" value="Genomic_DNA"/>
</dbReference>
<comment type="caution">
    <text evidence="2">The sequence shown here is derived from an EMBL/GenBank/DDBJ whole genome shotgun (WGS) entry which is preliminary data.</text>
</comment>
<feature type="compositionally biased region" description="Basic and acidic residues" evidence="1">
    <location>
        <begin position="9"/>
        <end position="21"/>
    </location>
</feature>
<protein>
    <submittedName>
        <fullName evidence="2">Uncharacterized protein</fullName>
    </submittedName>
</protein>
<keyword evidence="3" id="KW-1185">Reference proteome</keyword>
<dbReference type="SUPFAM" id="SSF54495">
    <property type="entry name" value="UBC-like"/>
    <property type="match status" value="1"/>
</dbReference>
<sequence length="57" mass="6707">MEGQRRKRIEKELKDITEDSSPKYFSAGKEKKYEWEATIYGSPDNLYEGGDPFEDED</sequence>
<evidence type="ECO:0000256" key="1">
    <source>
        <dbReference type="SAM" id="MobiDB-lite"/>
    </source>
</evidence>
<dbReference type="Gene3D" id="3.10.110.10">
    <property type="entry name" value="Ubiquitin Conjugating Enzyme"/>
    <property type="match status" value="1"/>
</dbReference>